<protein>
    <recommendedName>
        <fullName evidence="3">Diguanylate cyclase</fullName>
    </recommendedName>
</protein>
<dbReference type="Pfam" id="PF01244">
    <property type="entry name" value="Peptidase_M19"/>
    <property type="match status" value="1"/>
</dbReference>
<accession>A0A0M0BMI9</accession>
<evidence type="ECO:0008006" key="3">
    <source>
        <dbReference type="Google" id="ProtNLM"/>
    </source>
</evidence>
<sequence>MGRNKRYSRYKAFQYLEPGVDYVEFKLRKEIVDEWWEPVPLSKDEEEQFEGIMEGSIVVDLHAHPDVGTEDPRQAPVMRREGRSFLAYEALSISGLDCVFDNMMDGSCFINTKHGWDWMGTVHDLGMNLCDIAHQDFIVHCRGVEDIVEAHETGRLAWVAVLESSSCIENEVDRIDVLYGLGVRSMGLCYSESNMLGSGLKEMRDGGLTDFGYDAVVRMNKVGMLIDVSHTSDQTALDAAELSRRPIVCSHSGARALTPTSRMFPDEVIQAIAEGGGVMAIEAAPNLTVTEKHPLHGIDAYMEHVEYCIDLVGIDHVGCGPDTNYSDHAGWYLASLEMSPRMGLGHHSRPGRGEETRHLGIDMDVEALKRLRYVRGMENPSECLQNVARWMVKHGYSDGEIAKIIGGNAMRLLKEAW</sequence>
<dbReference type="InterPro" id="IPR008257">
    <property type="entry name" value="Pept_M19"/>
</dbReference>
<dbReference type="InterPro" id="IPR032466">
    <property type="entry name" value="Metal_Hydrolase"/>
</dbReference>
<dbReference type="Proteomes" id="UP000037210">
    <property type="component" value="Unassembled WGS sequence"/>
</dbReference>
<dbReference type="Gene3D" id="3.20.20.140">
    <property type="entry name" value="Metal-dependent hydrolases"/>
    <property type="match status" value="1"/>
</dbReference>
<dbReference type="EMBL" id="LFWZ01000061">
    <property type="protein sequence ID" value="KON29531.1"/>
    <property type="molecule type" value="Genomic_DNA"/>
</dbReference>
<dbReference type="SUPFAM" id="SSF51556">
    <property type="entry name" value="Metallo-dependent hydrolases"/>
    <property type="match status" value="1"/>
</dbReference>
<evidence type="ECO:0000313" key="1">
    <source>
        <dbReference type="EMBL" id="KON29531.1"/>
    </source>
</evidence>
<evidence type="ECO:0000313" key="2">
    <source>
        <dbReference type="Proteomes" id="UP000037210"/>
    </source>
</evidence>
<reference evidence="1 2" key="1">
    <citation type="submission" date="2015-06" db="EMBL/GenBank/DDBJ databases">
        <title>New insights into the roles of widespread benthic archaea in carbon and nitrogen cycling.</title>
        <authorList>
            <person name="Lazar C.S."/>
            <person name="Baker B.J."/>
            <person name="Seitz K.W."/>
            <person name="Hyde A.S."/>
            <person name="Dick G.J."/>
            <person name="Hinrichs K.-U."/>
            <person name="Teske A.P."/>
        </authorList>
    </citation>
    <scope>NUCLEOTIDE SEQUENCE [LARGE SCALE GENOMIC DNA]</scope>
    <source>
        <strain evidence="1">DG-45</strain>
    </source>
</reference>
<dbReference type="PROSITE" id="PS51365">
    <property type="entry name" value="RENAL_DIPEPTIDASE_2"/>
    <property type="match status" value="1"/>
</dbReference>
<gene>
    <name evidence="1" type="ORF">AC482_06235</name>
</gene>
<dbReference type="GO" id="GO:0070573">
    <property type="term" value="F:metallodipeptidase activity"/>
    <property type="evidence" value="ECO:0007669"/>
    <property type="project" value="InterPro"/>
</dbReference>
<comment type="caution">
    <text evidence="1">The sequence shown here is derived from an EMBL/GenBank/DDBJ whole genome shotgun (WGS) entry which is preliminary data.</text>
</comment>
<name>A0A0M0BMI9_9ARCH</name>
<dbReference type="PANTHER" id="PTHR10443:SF12">
    <property type="entry name" value="DIPEPTIDASE"/>
    <property type="match status" value="1"/>
</dbReference>
<dbReference type="AlphaFoldDB" id="A0A0M0BMI9"/>
<dbReference type="PANTHER" id="PTHR10443">
    <property type="entry name" value="MICROSOMAL DIPEPTIDASE"/>
    <property type="match status" value="1"/>
</dbReference>
<proteinExistence type="predicted"/>
<dbReference type="GO" id="GO:0006508">
    <property type="term" value="P:proteolysis"/>
    <property type="evidence" value="ECO:0007669"/>
    <property type="project" value="InterPro"/>
</dbReference>
<organism evidence="1 2">
    <name type="scientific">miscellaneous Crenarchaeota group-15 archaeon DG-45</name>
    <dbReference type="NCBI Taxonomy" id="1685127"/>
    <lineage>
        <taxon>Archaea</taxon>
        <taxon>Candidatus Bathyarchaeota</taxon>
        <taxon>MCG-15</taxon>
    </lineage>
</organism>